<dbReference type="Gene3D" id="3.40.50.300">
    <property type="entry name" value="P-loop containing nucleotide triphosphate hydrolases"/>
    <property type="match status" value="1"/>
</dbReference>
<dbReference type="PANTHER" id="PTHR11361:SF148">
    <property type="entry name" value="DNA MISMATCH REPAIR PROTEIN MSH6"/>
    <property type="match status" value="1"/>
</dbReference>
<organism evidence="8 9">
    <name type="scientific">Tetrabaena socialis</name>
    <dbReference type="NCBI Taxonomy" id="47790"/>
    <lineage>
        <taxon>Eukaryota</taxon>
        <taxon>Viridiplantae</taxon>
        <taxon>Chlorophyta</taxon>
        <taxon>core chlorophytes</taxon>
        <taxon>Chlorophyceae</taxon>
        <taxon>CS clade</taxon>
        <taxon>Chlamydomonadales</taxon>
        <taxon>Tetrabaenaceae</taxon>
        <taxon>Tetrabaena</taxon>
    </lineage>
</organism>
<sequence length="676" mass="74338">MSSLVQSSEVQTMSSLVQSSEVQAKLKSAFDLVRTYALDKELLEQMETLESEGFNRQDHTGVCSRLTEELAGSIASQGDACVEDHVFTDVEMFESWSTSTSMNPITSTSSRHAKHETVKDVLSGHAHLQGGRATLSSILRNPTSDATLLEKRQATLRQLQKNKPLIASLSATFSKMSALEPDVMWAFREPGEEADALYGMVYFQSWFLKGFNGSSSCLTAFALQRILLSPLIGILTPLVYIVFPYLVLRYHGLPIGFVAYLRMLYRSFSLAGNMMTHGTGTSWVQYLSCGFSLLFYFQSLFSSFEVSRTLTTVIRIICNKMNNVHEFMHLACEAHRSTAAAGVDFTGAWVQPGFITPAKVDFQGPALQPFNLFSNFGTALKAFREFDMTKNMCIVQWIYLADAVLAIEVARCSLGFCYTTFSSSTRTTFIANSLWHPCLVDVVKNSVDLTEQNMILTGPNAGGKSTLLKSILIAALLSQSTCIAPCASLELTPFRLIRSQINVPDCKGSQSLFEAEMLRCKESLDKLRDLDKGGRKALIVMDEIFSSTNVVEGIAGAYAVAKALAALPHAVTIISTHFAYLCKLAKDTGGRYGNYKMQVSISDGGDITYPYTLSRGISKQYIALDLLRKNGFDAGILEDAIAVRSRLTEGSEKNKCNHDKRGECQTGVDGVDGEDK</sequence>
<evidence type="ECO:0000256" key="6">
    <source>
        <dbReference type="SAM" id="Phobius"/>
    </source>
</evidence>
<dbReference type="GO" id="GO:0032301">
    <property type="term" value="C:MutSalpha complex"/>
    <property type="evidence" value="ECO:0007669"/>
    <property type="project" value="TreeGrafter"/>
</dbReference>
<name>A0A2J7ZJG1_9CHLO</name>
<dbReference type="Proteomes" id="UP000236333">
    <property type="component" value="Unassembled WGS sequence"/>
</dbReference>
<dbReference type="InterPro" id="IPR027417">
    <property type="entry name" value="P-loop_NTPase"/>
</dbReference>
<dbReference type="GO" id="GO:0005524">
    <property type="term" value="F:ATP binding"/>
    <property type="evidence" value="ECO:0007669"/>
    <property type="project" value="UniProtKB-KW"/>
</dbReference>
<dbReference type="GO" id="GO:0006298">
    <property type="term" value="P:mismatch repair"/>
    <property type="evidence" value="ECO:0007669"/>
    <property type="project" value="InterPro"/>
</dbReference>
<feature type="compositionally biased region" description="Basic and acidic residues" evidence="5">
    <location>
        <begin position="652"/>
        <end position="663"/>
    </location>
</feature>
<keyword evidence="3" id="KW-0067">ATP-binding</keyword>
<dbReference type="EMBL" id="PGGS01001438">
    <property type="protein sequence ID" value="PNH00397.1"/>
    <property type="molecule type" value="Genomic_DNA"/>
</dbReference>
<dbReference type="OrthoDB" id="552006at2759"/>
<dbReference type="InterPro" id="IPR045076">
    <property type="entry name" value="MutS"/>
</dbReference>
<evidence type="ECO:0000256" key="2">
    <source>
        <dbReference type="ARBA" id="ARBA00022741"/>
    </source>
</evidence>
<dbReference type="SUPFAM" id="SSF52540">
    <property type="entry name" value="P-loop containing nucleoside triphosphate hydrolases"/>
    <property type="match status" value="1"/>
</dbReference>
<evidence type="ECO:0000313" key="8">
    <source>
        <dbReference type="EMBL" id="PNH00397.1"/>
    </source>
</evidence>
<feature type="region of interest" description="Disordered" evidence="5">
    <location>
        <begin position="652"/>
        <end position="676"/>
    </location>
</feature>
<comment type="caution">
    <text evidence="8">The sequence shown here is derived from an EMBL/GenBank/DDBJ whole genome shotgun (WGS) entry which is preliminary data.</text>
</comment>
<accession>A0A2J7ZJG1</accession>
<evidence type="ECO:0000313" key="9">
    <source>
        <dbReference type="Proteomes" id="UP000236333"/>
    </source>
</evidence>
<reference evidence="8 9" key="1">
    <citation type="journal article" date="2017" name="Mol. Biol. Evol.">
        <title>The 4-celled Tetrabaena socialis nuclear genome reveals the essential components for genetic control of cell number at the origin of multicellularity in the volvocine lineage.</title>
        <authorList>
            <person name="Featherston J."/>
            <person name="Arakaki Y."/>
            <person name="Hanschen E.R."/>
            <person name="Ferris P.J."/>
            <person name="Michod R.E."/>
            <person name="Olson B.J.S.C."/>
            <person name="Nozaki H."/>
            <person name="Durand P.M."/>
        </authorList>
    </citation>
    <scope>NUCLEOTIDE SEQUENCE [LARGE SCALE GENOMIC DNA]</scope>
    <source>
        <strain evidence="8 9">NIES-571</strain>
    </source>
</reference>
<evidence type="ECO:0000256" key="3">
    <source>
        <dbReference type="ARBA" id="ARBA00022840"/>
    </source>
</evidence>
<dbReference type="PANTHER" id="PTHR11361">
    <property type="entry name" value="DNA MISMATCH REPAIR PROTEIN MUTS FAMILY MEMBER"/>
    <property type="match status" value="1"/>
</dbReference>
<feature type="domain" description="DNA mismatch repair proteins mutS family" evidence="7">
    <location>
        <begin position="451"/>
        <end position="645"/>
    </location>
</feature>
<proteinExistence type="inferred from homology"/>
<dbReference type="GO" id="GO:0030983">
    <property type="term" value="F:mismatched DNA binding"/>
    <property type="evidence" value="ECO:0007669"/>
    <property type="project" value="InterPro"/>
</dbReference>
<dbReference type="Pfam" id="PF00488">
    <property type="entry name" value="MutS_V"/>
    <property type="match status" value="1"/>
</dbReference>
<protein>
    <submittedName>
        <fullName evidence="8">DNA mismatch repair protein MSH3</fullName>
    </submittedName>
</protein>
<keyword evidence="6" id="KW-1133">Transmembrane helix</keyword>
<dbReference type="SMART" id="SM00534">
    <property type="entry name" value="MUTSac"/>
    <property type="match status" value="1"/>
</dbReference>
<evidence type="ECO:0000256" key="4">
    <source>
        <dbReference type="ARBA" id="ARBA00023125"/>
    </source>
</evidence>
<comment type="similarity">
    <text evidence="1">Belongs to the DNA mismatch repair MutS family.</text>
</comment>
<evidence type="ECO:0000256" key="1">
    <source>
        <dbReference type="ARBA" id="ARBA00006271"/>
    </source>
</evidence>
<dbReference type="GO" id="GO:0140664">
    <property type="term" value="F:ATP-dependent DNA damage sensor activity"/>
    <property type="evidence" value="ECO:0007669"/>
    <property type="project" value="InterPro"/>
</dbReference>
<gene>
    <name evidence="8" type="ORF">TSOC_013777</name>
</gene>
<feature type="transmembrane region" description="Helical" evidence="6">
    <location>
        <begin position="226"/>
        <end position="247"/>
    </location>
</feature>
<dbReference type="InterPro" id="IPR000432">
    <property type="entry name" value="DNA_mismatch_repair_MutS_C"/>
</dbReference>
<evidence type="ECO:0000256" key="5">
    <source>
        <dbReference type="SAM" id="MobiDB-lite"/>
    </source>
</evidence>
<keyword evidence="6" id="KW-0812">Transmembrane</keyword>
<keyword evidence="6" id="KW-0472">Membrane</keyword>
<dbReference type="AlphaFoldDB" id="A0A2J7ZJG1"/>
<keyword evidence="4" id="KW-0238">DNA-binding</keyword>
<keyword evidence="2" id="KW-0547">Nucleotide-binding</keyword>
<keyword evidence="9" id="KW-1185">Reference proteome</keyword>
<evidence type="ECO:0000259" key="7">
    <source>
        <dbReference type="SMART" id="SM00534"/>
    </source>
</evidence>